<dbReference type="GO" id="GO:0005524">
    <property type="term" value="F:ATP binding"/>
    <property type="evidence" value="ECO:0007669"/>
    <property type="project" value="UniProtKB-UniRule"/>
</dbReference>
<name>A0A225NBF6_9RHOB</name>
<keyword evidence="7" id="KW-0963">Cytoplasm</keyword>
<evidence type="ECO:0000256" key="7">
    <source>
        <dbReference type="HAMAP-Rule" id="MF_00044"/>
    </source>
</evidence>
<dbReference type="AlphaFoldDB" id="A0A225NBF6"/>
<dbReference type="SUPFAM" id="SSF50249">
    <property type="entry name" value="Nucleic acid-binding proteins"/>
    <property type="match status" value="1"/>
</dbReference>
<dbReference type="GO" id="GO:0005737">
    <property type="term" value="C:cytoplasm"/>
    <property type="evidence" value="ECO:0007669"/>
    <property type="project" value="UniProtKB-SubCell"/>
</dbReference>
<feature type="domain" description="Aminoacyl-transfer RNA synthetases class-II family profile" evidence="8">
    <location>
        <begin position="142"/>
        <end position="561"/>
    </location>
</feature>
<dbReference type="Gene3D" id="3.30.1360.30">
    <property type="entry name" value="GAD-like domain"/>
    <property type="match status" value="1"/>
</dbReference>
<keyword evidence="2 7" id="KW-0436">Ligase</keyword>
<organism evidence="9 10">
    <name type="scientific">Marinibacterium profundimaris</name>
    <dbReference type="NCBI Taxonomy" id="1679460"/>
    <lineage>
        <taxon>Bacteria</taxon>
        <taxon>Pseudomonadati</taxon>
        <taxon>Pseudomonadota</taxon>
        <taxon>Alphaproteobacteria</taxon>
        <taxon>Rhodobacterales</taxon>
        <taxon>Paracoccaceae</taxon>
        <taxon>Marinibacterium</taxon>
    </lineage>
</organism>
<dbReference type="InterPro" id="IPR029351">
    <property type="entry name" value="GAD_dom"/>
</dbReference>
<dbReference type="Pfam" id="PF02938">
    <property type="entry name" value="GAD"/>
    <property type="match status" value="1"/>
</dbReference>
<evidence type="ECO:0000259" key="8">
    <source>
        <dbReference type="PROSITE" id="PS50862"/>
    </source>
</evidence>
<dbReference type="PRINTS" id="PR01042">
    <property type="entry name" value="TRNASYNTHASP"/>
</dbReference>
<keyword evidence="3 7" id="KW-0547">Nucleotide-binding</keyword>
<feature type="binding site" evidence="7">
    <location>
        <position position="455"/>
    </location>
    <ligand>
        <name>L-aspartate</name>
        <dbReference type="ChEBI" id="CHEBI:29991"/>
    </ligand>
</feature>
<evidence type="ECO:0000313" key="10">
    <source>
        <dbReference type="Proteomes" id="UP000215377"/>
    </source>
</evidence>
<dbReference type="Pfam" id="PF00152">
    <property type="entry name" value="tRNA-synt_2"/>
    <property type="match status" value="1"/>
</dbReference>
<comment type="similarity">
    <text evidence="1 7">Belongs to the class-II aminoacyl-tRNA synthetase family. Type 1 subfamily.</text>
</comment>
<dbReference type="EMBL" id="AQQR01000025">
    <property type="protein sequence ID" value="OWU67864.1"/>
    <property type="molecule type" value="Genomic_DNA"/>
</dbReference>
<feature type="binding site" evidence="7">
    <location>
        <position position="495"/>
    </location>
    <ligand>
        <name>L-aspartate</name>
        <dbReference type="ChEBI" id="CHEBI:29991"/>
    </ligand>
</feature>
<dbReference type="NCBIfam" id="TIGR00459">
    <property type="entry name" value="aspS_bact"/>
    <property type="match status" value="1"/>
</dbReference>
<proteinExistence type="inferred from homology"/>
<feature type="binding site" evidence="7">
    <location>
        <position position="221"/>
    </location>
    <ligand>
        <name>L-aspartate</name>
        <dbReference type="ChEBI" id="CHEBI:29991"/>
    </ligand>
</feature>
<feature type="binding site" evidence="7">
    <location>
        <position position="488"/>
    </location>
    <ligand>
        <name>ATP</name>
        <dbReference type="ChEBI" id="CHEBI:30616"/>
    </ligand>
</feature>
<dbReference type="InterPro" id="IPR047089">
    <property type="entry name" value="Asp-tRNA-ligase_1_N"/>
</dbReference>
<dbReference type="GO" id="GO:0003676">
    <property type="term" value="F:nucleic acid binding"/>
    <property type="evidence" value="ECO:0007669"/>
    <property type="project" value="InterPro"/>
</dbReference>
<feature type="binding site" evidence="7">
    <location>
        <begin position="540"/>
        <end position="543"/>
    </location>
    <ligand>
        <name>ATP</name>
        <dbReference type="ChEBI" id="CHEBI:30616"/>
    </ligand>
</feature>
<dbReference type="Gene3D" id="3.30.930.10">
    <property type="entry name" value="Bira Bifunctional Protein, Domain 2"/>
    <property type="match status" value="1"/>
</dbReference>
<evidence type="ECO:0000256" key="4">
    <source>
        <dbReference type="ARBA" id="ARBA00022840"/>
    </source>
</evidence>
<dbReference type="PANTHER" id="PTHR22594">
    <property type="entry name" value="ASPARTYL/LYSYL-TRNA SYNTHETASE"/>
    <property type="match status" value="1"/>
</dbReference>
<dbReference type="InterPro" id="IPR004364">
    <property type="entry name" value="Aa-tRNA-synt_II"/>
</dbReference>
<dbReference type="HAMAP" id="MF_00044">
    <property type="entry name" value="Asp_tRNA_synth_type1"/>
    <property type="match status" value="1"/>
</dbReference>
<evidence type="ECO:0000256" key="3">
    <source>
        <dbReference type="ARBA" id="ARBA00022741"/>
    </source>
</evidence>
<protein>
    <recommendedName>
        <fullName evidence="7">Aspartate--tRNA(Asp/Asn) ligase</fullName>
        <ecNumber evidence="7">6.1.1.23</ecNumber>
    </recommendedName>
    <alternativeName>
        <fullName evidence="7">Aspartyl-tRNA synthetase</fullName>
        <shortName evidence="7">AspRS</shortName>
    </alternativeName>
    <alternativeName>
        <fullName evidence="7">Non-discriminating aspartyl-tRNA synthetase</fullName>
        <shortName evidence="7">ND-AspRS</shortName>
    </alternativeName>
</protein>
<dbReference type="InterPro" id="IPR004365">
    <property type="entry name" value="NA-bd_OB_tRNA"/>
</dbReference>
<comment type="caution">
    <text evidence="9">The sequence shown here is derived from an EMBL/GenBank/DDBJ whole genome shotgun (WGS) entry which is preliminary data.</text>
</comment>
<dbReference type="Pfam" id="PF01336">
    <property type="entry name" value="tRNA_anti-codon"/>
    <property type="match status" value="1"/>
</dbReference>
<accession>A0A225NBF6</accession>
<dbReference type="InterPro" id="IPR004115">
    <property type="entry name" value="GAD-like_sf"/>
</dbReference>
<dbReference type="GO" id="GO:0050560">
    <property type="term" value="F:aspartate-tRNA(Asn) ligase activity"/>
    <property type="evidence" value="ECO:0007669"/>
    <property type="project" value="UniProtKB-EC"/>
</dbReference>
<comment type="subcellular location">
    <subcellularLocation>
        <location evidence="7">Cytoplasm</location>
    </subcellularLocation>
</comment>
<feature type="binding site" evidence="7">
    <location>
        <begin position="221"/>
        <end position="223"/>
    </location>
    <ligand>
        <name>ATP</name>
        <dbReference type="ChEBI" id="CHEBI:30616"/>
    </ligand>
</feature>
<feature type="site" description="Important for tRNA non-discrimination" evidence="7">
    <location>
        <position position="33"/>
    </location>
</feature>
<dbReference type="InterPro" id="IPR012340">
    <property type="entry name" value="NA-bd_OB-fold"/>
</dbReference>
<evidence type="ECO:0000256" key="5">
    <source>
        <dbReference type="ARBA" id="ARBA00022917"/>
    </source>
</evidence>
<evidence type="ECO:0000256" key="2">
    <source>
        <dbReference type="ARBA" id="ARBA00022598"/>
    </source>
</evidence>
<dbReference type="OrthoDB" id="9802326at2"/>
<feature type="binding site" evidence="7">
    <location>
        <position position="175"/>
    </location>
    <ligand>
        <name>L-aspartate</name>
        <dbReference type="ChEBI" id="CHEBI:29991"/>
    </ligand>
</feature>
<dbReference type="InterPro" id="IPR045864">
    <property type="entry name" value="aa-tRNA-synth_II/BPL/LPL"/>
</dbReference>
<dbReference type="InterPro" id="IPR004524">
    <property type="entry name" value="Asp-tRNA-ligase_1"/>
</dbReference>
<dbReference type="InterPro" id="IPR006195">
    <property type="entry name" value="aa-tRNA-synth_II"/>
</dbReference>
<evidence type="ECO:0000313" key="9">
    <source>
        <dbReference type="EMBL" id="OWU67864.1"/>
    </source>
</evidence>
<dbReference type="InterPro" id="IPR002312">
    <property type="entry name" value="Asp/Asn-tRNA-synth_IIb"/>
</dbReference>
<dbReference type="GO" id="GO:0004815">
    <property type="term" value="F:aspartate-tRNA ligase activity"/>
    <property type="evidence" value="ECO:0007669"/>
    <property type="project" value="UniProtKB-UniRule"/>
</dbReference>
<dbReference type="CDD" id="cd04317">
    <property type="entry name" value="EcAspRS_like_N"/>
    <property type="match status" value="1"/>
</dbReference>
<evidence type="ECO:0000256" key="6">
    <source>
        <dbReference type="ARBA" id="ARBA00023146"/>
    </source>
</evidence>
<dbReference type="SUPFAM" id="SSF55681">
    <property type="entry name" value="Class II aaRS and biotin synthetases"/>
    <property type="match status" value="1"/>
</dbReference>
<comment type="function">
    <text evidence="7">Aspartyl-tRNA synthetase with relaxed tRNA specificity since it is able to aspartylate not only its cognate tRNA(Asp) but also tRNA(Asn). Reaction proceeds in two steps: L-aspartate is first activated by ATP to form Asp-AMP and then transferred to the acceptor end of tRNA(Asp/Asn).</text>
</comment>
<keyword evidence="6 7" id="KW-0030">Aminoacyl-tRNA synthetase</keyword>
<dbReference type="GO" id="GO:0006422">
    <property type="term" value="P:aspartyl-tRNA aminoacylation"/>
    <property type="evidence" value="ECO:0007669"/>
    <property type="project" value="UniProtKB-UniRule"/>
</dbReference>
<dbReference type="Proteomes" id="UP000215377">
    <property type="component" value="Unassembled WGS sequence"/>
</dbReference>
<sequence length="594" mass="66566">MHAYRSHTCAELTKNEVGQTVRLSGWVHRVRDHGGVLFIDLRDHYGVTQVLCDPDSPVFAEVEKVRSEWCIRIDGTVKARDESLINPKLPTGEIEVYIRDIEVLGAAEELPLIVFGDQEYPEETRLRYRYLDLRREAMQENMKLRSDVVASIRRRMWDQKFREYQTPVITASSPEGARDFLVPSRLHPGKFYALPQAPQQFKQLIMVSGYDKYFQIAPCFRDEDPRADRSPTDFYQLDMEMSFVEQQDVFDTVSPVIAGIFEEFGGGRKVDAPGDWPQIPYAEAALKYGTDKPDLRNPIEMQVVSEHFAGSGFAIFAKLLEQDGTQIRAIPAPTGGSRKFCDRMNAFAQKEGLPGMGYIFWREGSDGVEAAGPLAKNIGPERTEAIRQQLGLGVGDAAFFLGGKPASFERVAGKARDVIGEELGLTDKDRFAFAWIVDFPIYEKDEETGEIDFEHNPFSMPQGGMAALEGDPLAVKGFQYDLACNGYELVSGAIRNHKPDVMLKAFEIAGYGEDEVKSRFGALYNAFHFGAPPHGGCAAGIDRIVMLLADEQNIREVIMFPMNQRAEDLMMQAPSDPSSDQLMELGLRIIPQDS</sequence>
<evidence type="ECO:0000256" key="1">
    <source>
        <dbReference type="ARBA" id="ARBA00006303"/>
    </source>
</evidence>
<dbReference type="PROSITE" id="PS50862">
    <property type="entry name" value="AA_TRNA_LIGASE_II"/>
    <property type="match status" value="1"/>
</dbReference>
<comment type="subunit">
    <text evidence="7">Homodimer.</text>
</comment>
<keyword evidence="4 7" id="KW-0067">ATP-binding</keyword>
<dbReference type="Gene3D" id="2.40.50.140">
    <property type="entry name" value="Nucleic acid-binding proteins"/>
    <property type="match status" value="1"/>
</dbReference>
<reference evidence="9 10" key="1">
    <citation type="submission" date="2013-04" db="EMBL/GenBank/DDBJ databases">
        <title>Oceanicola sp. 22II1-22F33 Genome Sequencing.</title>
        <authorList>
            <person name="Lai Q."/>
            <person name="Li G."/>
            <person name="Shao Z."/>
        </authorList>
    </citation>
    <scope>NUCLEOTIDE SEQUENCE [LARGE SCALE GENOMIC DNA]</scope>
    <source>
        <strain evidence="9 10">22II1-22F33</strain>
    </source>
</reference>
<dbReference type="RefSeq" id="WP_088652678.1">
    <property type="nucleotide sequence ID" value="NZ_AQQR01000025.1"/>
</dbReference>
<dbReference type="PANTHER" id="PTHR22594:SF5">
    <property type="entry name" value="ASPARTATE--TRNA LIGASE, MITOCHONDRIAL"/>
    <property type="match status" value="1"/>
</dbReference>
<keyword evidence="10" id="KW-1185">Reference proteome</keyword>
<dbReference type="EC" id="6.1.1.23" evidence="7"/>
<gene>
    <name evidence="7" type="primary">aspS</name>
    <name evidence="9" type="ORF">ATO3_25285</name>
</gene>
<comment type="caution">
    <text evidence="7">Lacks conserved residue(s) required for the propagation of feature annotation.</text>
</comment>
<feature type="region of interest" description="Aspartate" evidence="7">
    <location>
        <begin position="199"/>
        <end position="202"/>
    </location>
</feature>
<comment type="catalytic activity">
    <reaction evidence="7">
        <text>tRNA(Asx) + L-aspartate + ATP = L-aspartyl-tRNA(Asx) + AMP + diphosphate</text>
        <dbReference type="Rhea" id="RHEA:18349"/>
        <dbReference type="Rhea" id="RHEA-COMP:9710"/>
        <dbReference type="Rhea" id="RHEA-COMP:9711"/>
        <dbReference type="ChEBI" id="CHEBI:29991"/>
        <dbReference type="ChEBI" id="CHEBI:30616"/>
        <dbReference type="ChEBI" id="CHEBI:33019"/>
        <dbReference type="ChEBI" id="CHEBI:78442"/>
        <dbReference type="ChEBI" id="CHEBI:78516"/>
        <dbReference type="ChEBI" id="CHEBI:456215"/>
        <dbReference type="EC" id="6.1.1.23"/>
    </reaction>
</comment>
<keyword evidence="5 7" id="KW-0648">Protein biosynthesis</keyword>
<dbReference type="SUPFAM" id="SSF55261">
    <property type="entry name" value="GAD domain-like"/>
    <property type="match status" value="1"/>
</dbReference>
<dbReference type="NCBIfam" id="NF001750">
    <property type="entry name" value="PRK00476.1"/>
    <property type="match status" value="1"/>
</dbReference>